<dbReference type="Gene3D" id="3.40.30.10">
    <property type="entry name" value="Glutaredoxin"/>
    <property type="match status" value="1"/>
</dbReference>
<proteinExistence type="predicted"/>
<organism evidence="2 3">
    <name type="scientific">Neoarthrinium moseri</name>
    <dbReference type="NCBI Taxonomy" id="1658444"/>
    <lineage>
        <taxon>Eukaryota</taxon>
        <taxon>Fungi</taxon>
        <taxon>Dikarya</taxon>
        <taxon>Ascomycota</taxon>
        <taxon>Pezizomycotina</taxon>
        <taxon>Sordariomycetes</taxon>
        <taxon>Xylariomycetidae</taxon>
        <taxon>Amphisphaeriales</taxon>
        <taxon>Apiosporaceae</taxon>
        <taxon>Neoarthrinium</taxon>
    </lineage>
</organism>
<dbReference type="SUPFAM" id="SSF47616">
    <property type="entry name" value="GST C-terminal domain-like"/>
    <property type="match status" value="1"/>
</dbReference>
<accession>A0A9P9W9F1</accession>
<dbReference type="InterPro" id="IPR004045">
    <property type="entry name" value="Glutathione_S-Trfase_N"/>
</dbReference>
<evidence type="ECO:0000313" key="2">
    <source>
        <dbReference type="EMBL" id="KAI1852961.1"/>
    </source>
</evidence>
<dbReference type="CDD" id="cd00570">
    <property type="entry name" value="GST_N_family"/>
    <property type="match status" value="1"/>
</dbReference>
<dbReference type="Gene3D" id="1.20.1050.10">
    <property type="match status" value="1"/>
</dbReference>
<reference evidence="2" key="1">
    <citation type="submission" date="2021-03" db="EMBL/GenBank/DDBJ databases">
        <title>Revisited historic fungal species revealed as producer of novel bioactive compounds through whole genome sequencing and comparative genomics.</title>
        <authorList>
            <person name="Vignolle G.A."/>
            <person name="Hochenegger N."/>
            <person name="Mach R.L."/>
            <person name="Mach-Aigner A.R."/>
            <person name="Javad Rahimi M."/>
            <person name="Salim K.A."/>
            <person name="Chan C.M."/>
            <person name="Lim L.B.L."/>
            <person name="Cai F."/>
            <person name="Druzhinina I.S."/>
            <person name="U'Ren J.M."/>
            <person name="Derntl C."/>
        </authorList>
    </citation>
    <scope>NUCLEOTIDE SEQUENCE</scope>
    <source>
        <strain evidence="2">TUCIM 5799</strain>
    </source>
</reference>
<keyword evidence="3" id="KW-1185">Reference proteome</keyword>
<sequence length="253" mass="28695">MARLTATLGPVSGPPTKAVAIEHKLLDLNRDENITEWYLKINPKGQAPAMTVQGRSAPLTDSRDISYWFCEIWPNLLPKNHEGKIQDLLAQLHAIEGISLSVPRPEQPNKDLLNKDCDKILARTDISDTYRRAVEYKRQVDYSHWPTSLHHVSIDKAQDQAKALFEVVLEQHQKHGDDSPWIFGKDIGPTVLDAHIVPFIARLDDAGRAWLVPEVLLQYAQAIKGLPQYYEVTKGRRTMWNSSYGHVHLLADI</sequence>
<dbReference type="InterPro" id="IPR036249">
    <property type="entry name" value="Thioredoxin-like_sf"/>
</dbReference>
<dbReference type="Pfam" id="PF13409">
    <property type="entry name" value="GST_N_2"/>
    <property type="match status" value="1"/>
</dbReference>
<dbReference type="InterPro" id="IPR036282">
    <property type="entry name" value="Glutathione-S-Trfase_C_sf"/>
</dbReference>
<comment type="caution">
    <text evidence="2">The sequence shown here is derived from an EMBL/GenBank/DDBJ whole genome shotgun (WGS) entry which is preliminary data.</text>
</comment>
<protein>
    <recommendedName>
        <fullName evidence="1">GST N-terminal domain-containing protein</fullName>
    </recommendedName>
</protein>
<dbReference type="SUPFAM" id="SSF52833">
    <property type="entry name" value="Thioredoxin-like"/>
    <property type="match status" value="1"/>
</dbReference>
<gene>
    <name evidence="2" type="ORF">JX265_012850</name>
</gene>
<dbReference type="AlphaFoldDB" id="A0A9P9W9F1"/>
<evidence type="ECO:0000259" key="1">
    <source>
        <dbReference type="Pfam" id="PF13409"/>
    </source>
</evidence>
<evidence type="ECO:0000313" key="3">
    <source>
        <dbReference type="Proteomes" id="UP000829685"/>
    </source>
</evidence>
<name>A0A9P9W9F1_9PEZI</name>
<feature type="domain" description="GST N-terminal" evidence="1">
    <location>
        <begin position="22"/>
        <end position="71"/>
    </location>
</feature>
<dbReference type="EMBL" id="JAFIMR010000059">
    <property type="protein sequence ID" value="KAI1852961.1"/>
    <property type="molecule type" value="Genomic_DNA"/>
</dbReference>
<dbReference type="Proteomes" id="UP000829685">
    <property type="component" value="Unassembled WGS sequence"/>
</dbReference>